<dbReference type="GO" id="GO:0098552">
    <property type="term" value="C:side of membrane"/>
    <property type="evidence" value="ECO:0007669"/>
    <property type="project" value="UniProtKB-KW"/>
</dbReference>
<evidence type="ECO:0000256" key="5">
    <source>
        <dbReference type="ARBA" id="ARBA00023136"/>
    </source>
</evidence>
<evidence type="ECO:0000256" key="7">
    <source>
        <dbReference type="ARBA" id="ARBA00023180"/>
    </source>
</evidence>
<dbReference type="PANTHER" id="PTHR31044:SF28">
    <property type="entry name" value="CARBOHYDRATE-BINDING X8 DOMAIN SUPERFAMILY PROTEIN"/>
    <property type="match status" value="1"/>
</dbReference>
<dbReference type="InterPro" id="IPR012946">
    <property type="entry name" value="X8"/>
</dbReference>
<protein>
    <recommendedName>
        <fullName evidence="9">X8 domain-containing protein</fullName>
    </recommendedName>
</protein>
<dbReference type="GO" id="GO:0009506">
    <property type="term" value="C:plasmodesma"/>
    <property type="evidence" value="ECO:0007669"/>
    <property type="project" value="UniProtKB-ARBA"/>
</dbReference>
<name>A0A394DDI7_LUPAN</name>
<keyword evidence="7" id="KW-0325">Glycoprotein</keyword>
<dbReference type="GO" id="GO:0005886">
    <property type="term" value="C:plasma membrane"/>
    <property type="evidence" value="ECO:0007669"/>
    <property type="project" value="UniProtKB-SubCell"/>
</dbReference>
<keyword evidence="11" id="KW-1185">Reference proteome</keyword>
<dbReference type="PRINTS" id="PR01217">
    <property type="entry name" value="PRICHEXTENSN"/>
</dbReference>
<keyword evidence="2" id="KW-1003">Cell membrane</keyword>
<gene>
    <name evidence="10" type="ORF">TanjilG_29770</name>
</gene>
<keyword evidence="5" id="KW-0472">Membrane</keyword>
<dbReference type="STRING" id="3871.A0A394DDI7"/>
<keyword evidence="3" id="KW-0336">GPI-anchor</keyword>
<dbReference type="Gramene" id="OIW21114">
    <property type="protein sequence ID" value="OIW21114"/>
    <property type="gene ID" value="TanjilG_29770"/>
</dbReference>
<evidence type="ECO:0000256" key="1">
    <source>
        <dbReference type="ARBA" id="ARBA00004609"/>
    </source>
</evidence>
<dbReference type="Gene3D" id="1.20.58.1040">
    <property type="match status" value="1"/>
</dbReference>
<keyword evidence="4" id="KW-0732">Signal</keyword>
<evidence type="ECO:0000313" key="10">
    <source>
        <dbReference type="EMBL" id="OIW21114.1"/>
    </source>
</evidence>
<evidence type="ECO:0000256" key="2">
    <source>
        <dbReference type="ARBA" id="ARBA00022475"/>
    </source>
</evidence>
<accession>A0A394DDI7</accession>
<evidence type="ECO:0000256" key="3">
    <source>
        <dbReference type="ARBA" id="ARBA00022622"/>
    </source>
</evidence>
<dbReference type="FunFam" id="1.20.58.1040:FF:000001">
    <property type="entry name" value="Glucan endo-1,3-beta-glucosidase 4"/>
    <property type="match status" value="1"/>
</dbReference>
<keyword evidence="6" id="KW-1015">Disulfide bond</keyword>
<feature type="domain" description="X8" evidence="9">
    <location>
        <begin position="216"/>
        <end position="296"/>
    </location>
</feature>
<evidence type="ECO:0000313" key="11">
    <source>
        <dbReference type="Proteomes" id="UP000188354"/>
    </source>
</evidence>
<evidence type="ECO:0000256" key="4">
    <source>
        <dbReference type="ARBA" id="ARBA00022729"/>
    </source>
</evidence>
<dbReference type="AlphaFoldDB" id="A0A394DDI7"/>
<reference evidence="10 11" key="1">
    <citation type="journal article" date="2017" name="Plant Biotechnol. J.">
        <title>A comprehensive draft genome sequence for lupin (Lupinus angustifolius), an emerging health food: insights into plant-microbe interactions and legume evolution.</title>
        <authorList>
            <person name="Hane J.K."/>
            <person name="Ming Y."/>
            <person name="Kamphuis L.G."/>
            <person name="Nelson M.N."/>
            <person name="Garg G."/>
            <person name="Atkins C.A."/>
            <person name="Bayer P.E."/>
            <person name="Bravo A."/>
            <person name="Bringans S."/>
            <person name="Cannon S."/>
            <person name="Edwards D."/>
            <person name="Foley R."/>
            <person name="Gao L.L."/>
            <person name="Harrison M.J."/>
            <person name="Huang W."/>
            <person name="Hurgobin B."/>
            <person name="Li S."/>
            <person name="Liu C.W."/>
            <person name="McGrath A."/>
            <person name="Morahan G."/>
            <person name="Murray J."/>
            <person name="Weller J."/>
            <person name="Jian J."/>
            <person name="Singh K.B."/>
        </authorList>
    </citation>
    <scope>NUCLEOTIDE SEQUENCE [LARGE SCALE GENOMIC DNA]</scope>
    <source>
        <strain evidence="11">cv. Tanjil</strain>
        <tissue evidence="10">Whole plant</tissue>
    </source>
</reference>
<keyword evidence="8" id="KW-0449">Lipoprotein</keyword>
<dbReference type="InterPro" id="IPR044788">
    <property type="entry name" value="X8_dom_prot"/>
</dbReference>
<evidence type="ECO:0000259" key="9">
    <source>
        <dbReference type="SMART" id="SM00768"/>
    </source>
</evidence>
<organism evidence="10 11">
    <name type="scientific">Lupinus angustifolius</name>
    <name type="common">Narrow-leaved blue lupine</name>
    <dbReference type="NCBI Taxonomy" id="3871"/>
    <lineage>
        <taxon>Eukaryota</taxon>
        <taxon>Viridiplantae</taxon>
        <taxon>Streptophyta</taxon>
        <taxon>Embryophyta</taxon>
        <taxon>Tracheophyta</taxon>
        <taxon>Spermatophyta</taxon>
        <taxon>Magnoliopsida</taxon>
        <taxon>eudicotyledons</taxon>
        <taxon>Gunneridae</taxon>
        <taxon>Pentapetalae</taxon>
        <taxon>rosids</taxon>
        <taxon>fabids</taxon>
        <taxon>Fabales</taxon>
        <taxon>Fabaceae</taxon>
        <taxon>Papilionoideae</taxon>
        <taxon>50 kb inversion clade</taxon>
        <taxon>genistoids sensu lato</taxon>
        <taxon>core genistoids</taxon>
        <taxon>Genisteae</taxon>
        <taxon>Lupinus</taxon>
    </lineage>
</organism>
<sequence length="297" mass="31943">MVYLRVRAGILLYLTLATISLTLCDADKSMRLLKGHKHRRNLLNKQNTKKLKIIKHIDLNPLDSSNIQPYSVSSPFALPPYESLAPIPLPENNPPFCVYPSPTPTTPTSIPTPPSPYYYTSPVIPSPTPTILGPSGPSGSLPTPTPQIVLSPPSQMPGSPEPILNPPIIFPGPPGPTMNPPYYEPSPPSPTMFHPPIVYPPPSVPPPPYSVPVMALWCVAKSSVPEPIIQEAMDYACLSGADCSPIQPNGPCFEPNTVFAHASYAFNSLWQRTKAAGGTCAFGGIAVLISVDPSEFY</sequence>
<comment type="subcellular location">
    <subcellularLocation>
        <location evidence="1">Cell membrane</location>
        <topology evidence="1">Lipid-anchor</topology>
        <topology evidence="1">GPI-anchor</topology>
    </subcellularLocation>
</comment>
<evidence type="ECO:0000256" key="8">
    <source>
        <dbReference type="ARBA" id="ARBA00023288"/>
    </source>
</evidence>
<evidence type="ECO:0000256" key="6">
    <source>
        <dbReference type="ARBA" id="ARBA00023157"/>
    </source>
</evidence>
<comment type="caution">
    <text evidence="10">The sequence shown here is derived from an EMBL/GenBank/DDBJ whole genome shotgun (WGS) entry which is preliminary data.</text>
</comment>
<dbReference type="PANTHER" id="PTHR31044">
    <property type="entry name" value="BETA-1,3 GLUCANASE"/>
    <property type="match status" value="1"/>
</dbReference>
<dbReference type="Proteomes" id="UP000188354">
    <property type="component" value="Unassembled WGS sequence"/>
</dbReference>
<dbReference type="SMART" id="SM00768">
    <property type="entry name" value="X8"/>
    <property type="match status" value="1"/>
</dbReference>
<proteinExistence type="predicted"/>
<dbReference type="Pfam" id="PF07983">
    <property type="entry name" value="X8"/>
    <property type="match status" value="1"/>
</dbReference>
<dbReference type="EMBL" id="MLAU01019831">
    <property type="protein sequence ID" value="OIW21114.1"/>
    <property type="molecule type" value="Genomic_DNA"/>
</dbReference>